<protein>
    <submittedName>
        <fullName evidence="1">Predicted protein</fullName>
    </submittedName>
</protein>
<evidence type="ECO:0000313" key="1">
    <source>
        <dbReference type="EMBL" id="EDQ49631.1"/>
    </source>
</evidence>
<proteinExistence type="predicted"/>
<organism>
    <name type="scientific">Physcomitrium patens</name>
    <name type="common">Spreading-leaved earth moss</name>
    <name type="synonym">Physcomitrella patens</name>
    <dbReference type="NCBI Taxonomy" id="3218"/>
    <lineage>
        <taxon>Eukaryota</taxon>
        <taxon>Viridiplantae</taxon>
        <taxon>Streptophyta</taxon>
        <taxon>Embryophyta</taxon>
        <taxon>Bryophyta</taxon>
        <taxon>Bryophytina</taxon>
        <taxon>Bryopsida</taxon>
        <taxon>Funariidae</taxon>
        <taxon>Funariales</taxon>
        <taxon>Funariaceae</taxon>
        <taxon>Physcomitrium</taxon>
    </lineage>
</organism>
<dbReference type="PANTHER" id="PTHR35046">
    <property type="entry name" value="ZINC KNUCKLE (CCHC-TYPE) FAMILY PROTEIN"/>
    <property type="match status" value="1"/>
</dbReference>
<name>A9U3X2_PHYPA</name>
<dbReference type="AlphaFoldDB" id="A9U3X2"/>
<gene>
    <name evidence="1" type="ORF">PHYPADRAFT_155752</name>
</gene>
<dbReference type="EMBL" id="DS545361">
    <property type="protein sequence ID" value="EDQ49631.1"/>
    <property type="molecule type" value="Genomic_DNA"/>
</dbReference>
<reference evidence="1" key="1">
    <citation type="journal article" date="2008" name="Science">
        <title>The Physcomitrella genome reveals evolutionary insights into the conquest of land by plants.</title>
        <authorList>
            <person name="Rensing S."/>
            <person name="Lang D."/>
            <person name="Zimmer A."/>
            <person name="Terry A."/>
            <person name="Salamov A."/>
            <person name="Shapiro H."/>
            <person name="Nishiyama T."/>
            <person name="Perroud P.-F."/>
            <person name="Lindquist E."/>
            <person name="Kamisugi Y."/>
            <person name="Tanahashi T."/>
            <person name="Sakakibara K."/>
            <person name="Fujita T."/>
            <person name="Oishi K."/>
            <person name="Shin-I T."/>
            <person name="Kuroki Y."/>
            <person name="Toyoda A."/>
            <person name="Suzuki Y."/>
            <person name="Hashimoto A."/>
            <person name="Yamaguchi K."/>
            <person name="Sugano A."/>
            <person name="Kohara Y."/>
            <person name="Fujiyama A."/>
            <person name="Anterola A."/>
            <person name="Aoki S."/>
            <person name="Ashton N."/>
            <person name="Barbazuk W.B."/>
            <person name="Barker E."/>
            <person name="Bennetzen J."/>
            <person name="Bezanilla M."/>
            <person name="Blankenship R."/>
            <person name="Cho S.H."/>
            <person name="Dutcher S."/>
            <person name="Estelle M."/>
            <person name="Fawcett J.A."/>
            <person name="Gundlach H."/>
            <person name="Hanada K."/>
            <person name="Heyl A."/>
            <person name="Hicks K.A."/>
            <person name="Hugh J."/>
            <person name="Lohr M."/>
            <person name="Mayer K."/>
            <person name="Melkozernov A."/>
            <person name="Murata T."/>
            <person name="Nelson D."/>
            <person name="Pils B."/>
            <person name="Prigge M."/>
            <person name="Reiss B."/>
            <person name="Renner T."/>
            <person name="Rombauts S."/>
            <person name="Rushton P."/>
            <person name="Sanderfoot A."/>
            <person name="Schween G."/>
            <person name="Shiu S.-H."/>
            <person name="Stueber K."/>
            <person name="Theodoulou F.L."/>
            <person name="Tu H."/>
            <person name="Van de Peer Y."/>
            <person name="Verrier P.J."/>
            <person name="Waters E."/>
            <person name="Wood A."/>
            <person name="Yang L."/>
            <person name="Cove D."/>
            <person name="Cuming A."/>
            <person name="Hasebe M."/>
            <person name="Lucas S."/>
            <person name="Mishler D.B."/>
            <person name="Reski R."/>
            <person name="Grigoriev I."/>
            <person name="Quatrano R.S."/>
            <person name="Boore J.L."/>
        </authorList>
    </citation>
    <scope>NUCLEOTIDE SEQUENCE [LARGE SCALE GENOMIC DNA]</scope>
</reference>
<dbReference type="PANTHER" id="PTHR35046:SF18">
    <property type="entry name" value="RNA-DIRECTED DNA POLYMERASE"/>
    <property type="match status" value="1"/>
</dbReference>
<accession>A9U3X2</accession>
<sequence>YVRSCLICQKNKYSIQTKVGLLEPFPFLFLFYRDISIDFIINLLKCSEDNFILLIVDKFSKTVRFISMTMFSKDSKEELEIAPKITVNLFFNGQISLYKVPTSIVSNRNVKFITQF</sequence>
<feature type="non-terminal residue" evidence="1">
    <location>
        <position position="1"/>
    </location>
</feature>